<comment type="similarity">
    <text evidence="1">Belongs to the type-I restriction system S methylase family.</text>
</comment>
<dbReference type="Gene3D" id="3.90.220.20">
    <property type="entry name" value="DNA methylase specificity domains"/>
    <property type="match status" value="1"/>
</dbReference>
<dbReference type="EMBL" id="JAYFUM010000014">
    <property type="protein sequence ID" value="MEA5139973.1"/>
    <property type="molecule type" value="Genomic_DNA"/>
</dbReference>
<dbReference type="SUPFAM" id="SSF116734">
    <property type="entry name" value="DNA methylase specificity domain"/>
    <property type="match status" value="1"/>
</dbReference>
<organism evidence="5 6">
    <name type="scientific">Arcicella rigui</name>
    <dbReference type="NCBI Taxonomy" id="797020"/>
    <lineage>
        <taxon>Bacteria</taxon>
        <taxon>Pseudomonadati</taxon>
        <taxon>Bacteroidota</taxon>
        <taxon>Cytophagia</taxon>
        <taxon>Cytophagales</taxon>
        <taxon>Flectobacillaceae</taxon>
        <taxon>Arcicella</taxon>
    </lineage>
</organism>
<keyword evidence="5" id="KW-0255">Endonuclease</keyword>
<dbReference type="EC" id="3.1.21.-" evidence="5"/>
<evidence type="ECO:0000313" key="5">
    <source>
        <dbReference type="EMBL" id="MEA5139973.1"/>
    </source>
</evidence>
<keyword evidence="5" id="KW-0540">Nuclease</keyword>
<dbReference type="PANTHER" id="PTHR30408">
    <property type="entry name" value="TYPE-1 RESTRICTION ENZYME ECOKI SPECIFICITY PROTEIN"/>
    <property type="match status" value="1"/>
</dbReference>
<dbReference type="InterPro" id="IPR044946">
    <property type="entry name" value="Restrct_endonuc_typeI_TRD_sf"/>
</dbReference>
<evidence type="ECO:0000256" key="2">
    <source>
        <dbReference type="ARBA" id="ARBA00022747"/>
    </source>
</evidence>
<keyword evidence="6" id="KW-1185">Reference proteome</keyword>
<dbReference type="GO" id="GO:0016787">
    <property type="term" value="F:hydrolase activity"/>
    <property type="evidence" value="ECO:0007669"/>
    <property type="project" value="UniProtKB-KW"/>
</dbReference>
<dbReference type="InterPro" id="IPR052021">
    <property type="entry name" value="Type-I_RS_S_subunit"/>
</dbReference>
<name>A0ABU5QB68_9BACT</name>
<gene>
    <name evidence="5" type="ORF">VB248_12545</name>
</gene>
<sequence length="185" mass="21165">MQVQLKDIAKIQFGYYTQPSSEGTIPYLQAKQFNHFGQLVGENDTFVEDGERTNDNLLEDGDILFVSKGFRFFATEYQTEWGKTVASSIFFVIKPDKTKILPSYLVAVLNHPKNLLHFQQSGAGTSIPSIRKGELADFTFNLITFEQQEKIVALQKLYLMDIEITQRLLKEKQTLFQTVLSKTIN</sequence>
<dbReference type="PANTHER" id="PTHR30408:SF12">
    <property type="entry name" value="TYPE I RESTRICTION ENZYME MJAVIII SPECIFICITY SUBUNIT"/>
    <property type="match status" value="1"/>
</dbReference>
<evidence type="ECO:0000256" key="1">
    <source>
        <dbReference type="ARBA" id="ARBA00010923"/>
    </source>
</evidence>
<comment type="caution">
    <text evidence="5">The sequence shown here is derived from an EMBL/GenBank/DDBJ whole genome shotgun (WGS) entry which is preliminary data.</text>
</comment>
<feature type="domain" description="Type I restriction modification DNA specificity" evidence="4">
    <location>
        <begin position="3"/>
        <end position="170"/>
    </location>
</feature>
<dbReference type="Pfam" id="PF01420">
    <property type="entry name" value="Methylase_S"/>
    <property type="match status" value="1"/>
</dbReference>
<keyword evidence="2" id="KW-0680">Restriction system</keyword>
<dbReference type="GO" id="GO:0004519">
    <property type="term" value="F:endonuclease activity"/>
    <property type="evidence" value="ECO:0007669"/>
    <property type="project" value="UniProtKB-KW"/>
</dbReference>
<proteinExistence type="inferred from homology"/>
<evidence type="ECO:0000259" key="4">
    <source>
        <dbReference type="Pfam" id="PF01420"/>
    </source>
</evidence>
<evidence type="ECO:0000313" key="6">
    <source>
        <dbReference type="Proteomes" id="UP001302949"/>
    </source>
</evidence>
<dbReference type="RefSeq" id="WP_323297132.1">
    <property type="nucleotide sequence ID" value="NZ_JAYFUM010000014.1"/>
</dbReference>
<keyword evidence="3" id="KW-0238">DNA-binding</keyword>
<dbReference type="Proteomes" id="UP001302949">
    <property type="component" value="Unassembled WGS sequence"/>
</dbReference>
<reference evidence="5 6" key="1">
    <citation type="submission" date="2023-12" db="EMBL/GenBank/DDBJ databases">
        <title>Novel species of the genus Arcicella isolated from rivers.</title>
        <authorList>
            <person name="Lu H."/>
        </authorList>
    </citation>
    <scope>NUCLEOTIDE SEQUENCE [LARGE SCALE GENOMIC DNA]</scope>
    <source>
        <strain evidence="5 6">KCTC 23307</strain>
    </source>
</reference>
<dbReference type="InterPro" id="IPR000055">
    <property type="entry name" value="Restrct_endonuc_typeI_TRD"/>
</dbReference>
<accession>A0ABU5QB68</accession>
<keyword evidence="5" id="KW-0378">Hydrolase</keyword>
<protein>
    <submittedName>
        <fullName evidence="5">Restriction endonuclease subunit S</fullName>
        <ecNumber evidence="5">3.1.21.-</ecNumber>
    </submittedName>
</protein>
<evidence type="ECO:0000256" key="3">
    <source>
        <dbReference type="ARBA" id="ARBA00023125"/>
    </source>
</evidence>